<protein>
    <submittedName>
        <fullName evidence="8">DNA repair protein RadC</fullName>
    </submittedName>
</protein>
<reference evidence="8 9" key="1">
    <citation type="submission" date="2023-02" db="EMBL/GenBank/DDBJ databases">
        <title>Genome sequence of Lentisphaera profundi SAORIC-696.</title>
        <authorList>
            <person name="Kim e."/>
            <person name="Cho J.-C."/>
            <person name="Choi A."/>
            <person name="Kang I."/>
        </authorList>
    </citation>
    <scope>NUCLEOTIDE SEQUENCE [LARGE SCALE GENOMIC DNA]</scope>
    <source>
        <strain evidence="8 9">SAORIC-696</strain>
    </source>
</reference>
<evidence type="ECO:0000256" key="5">
    <source>
        <dbReference type="ARBA" id="ARBA00023049"/>
    </source>
</evidence>
<dbReference type="InterPro" id="IPR001405">
    <property type="entry name" value="UPF0758"/>
</dbReference>
<evidence type="ECO:0000256" key="6">
    <source>
        <dbReference type="RuleBase" id="RU003797"/>
    </source>
</evidence>
<feature type="domain" description="MPN" evidence="7">
    <location>
        <begin position="105"/>
        <end position="233"/>
    </location>
</feature>
<dbReference type="PANTHER" id="PTHR30471">
    <property type="entry name" value="DNA REPAIR PROTEIN RADC"/>
    <property type="match status" value="1"/>
</dbReference>
<dbReference type="PROSITE" id="PS01302">
    <property type="entry name" value="UPF0758"/>
    <property type="match status" value="1"/>
</dbReference>
<dbReference type="NCBIfam" id="TIGR00608">
    <property type="entry name" value="radc"/>
    <property type="match status" value="1"/>
</dbReference>
<keyword evidence="1" id="KW-0645">Protease</keyword>
<evidence type="ECO:0000256" key="4">
    <source>
        <dbReference type="ARBA" id="ARBA00022833"/>
    </source>
</evidence>
<dbReference type="Gene3D" id="3.40.140.10">
    <property type="entry name" value="Cytidine Deaminase, domain 2"/>
    <property type="match status" value="1"/>
</dbReference>
<dbReference type="InterPro" id="IPR037518">
    <property type="entry name" value="MPN"/>
</dbReference>
<keyword evidence="4" id="KW-0862">Zinc</keyword>
<evidence type="ECO:0000313" key="8">
    <source>
        <dbReference type="EMBL" id="WDE96212.1"/>
    </source>
</evidence>
<dbReference type="Pfam" id="PF20582">
    <property type="entry name" value="UPF0758_N"/>
    <property type="match status" value="1"/>
</dbReference>
<dbReference type="Pfam" id="PF04002">
    <property type="entry name" value="RadC"/>
    <property type="match status" value="1"/>
</dbReference>
<dbReference type="InterPro" id="IPR025657">
    <property type="entry name" value="RadC_JAB"/>
</dbReference>
<evidence type="ECO:0000256" key="1">
    <source>
        <dbReference type="ARBA" id="ARBA00022670"/>
    </source>
</evidence>
<dbReference type="Proteomes" id="UP001214250">
    <property type="component" value="Chromosome 1"/>
</dbReference>
<keyword evidence="9" id="KW-1185">Reference proteome</keyword>
<dbReference type="PANTHER" id="PTHR30471:SF3">
    <property type="entry name" value="UPF0758 PROTEIN YEES-RELATED"/>
    <property type="match status" value="1"/>
</dbReference>
<dbReference type="InterPro" id="IPR046778">
    <property type="entry name" value="UPF0758_N"/>
</dbReference>
<dbReference type="NCBIfam" id="NF000642">
    <property type="entry name" value="PRK00024.1"/>
    <property type="match status" value="1"/>
</dbReference>
<proteinExistence type="inferred from homology"/>
<keyword evidence="2" id="KW-0479">Metal-binding</keyword>
<keyword evidence="5" id="KW-0482">Metalloprotease</keyword>
<dbReference type="CDD" id="cd08071">
    <property type="entry name" value="MPN_DUF2466"/>
    <property type="match status" value="1"/>
</dbReference>
<evidence type="ECO:0000256" key="2">
    <source>
        <dbReference type="ARBA" id="ARBA00022723"/>
    </source>
</evidence>
<dbReference type="EMBL" id="CP117811">
    <property type="protein sequence ID" value="WDE96212.1"/>
    <property type="molecule type" value="Genomic_DNA"/>
</dbReference>
<dbReference type="SUPFAM" id="SSF47781">
    <property type="entry name" value="RuvA domain 2-like"/>
    <property type="match status" value="1"/>
</dbReference>
<organism evidence="8 9">
    <name type="scientific">Lentisphaera profundi</name>
    <dbReference type="NCBI Taxonomy" id="1658616"/>
    <lineage>
        <taxon>Bacteria</taxon>
        <taxon>Pseudomonadati</taxon>
        <taxon>Lentisphaerota</taxon>
        <taxon>Lentisphaeria</taxon>
        <taxon>Lentisphaerales</taxon>
        <taxon>Lentisphaeraceae</taxon>
        <taxon>Lentisphaera</taxon>
    </lineage>
</organism>
<sequence length="235" mass="26259">MNKKIKDLPDLDRPRERMLSMGEEVLSESELIALIIGSGTRELSAIDLARVIYQHFDNSLFRLSRATLEDLEHIHGVGPAKATSLKAVFALARKLIVEEALEQFTINRPESAAPYLIQLLSGKTQEEFHILLLDTKNKLLRSSQISVGLLDRSHVHPREVFREALRYGTAKIILGHNHPSGDPTPSPQDIECTKNLIEAGEILGIKIVDHLIIGHKLAGDSRQFVSLRQLGLINF</sequence>
<evidence type="ECO:0000313" key="9">
    <source>
        <dbReference type="Proteomes" id="UP001214250"/>
    </source>
</evidence>
<gene>
    <name evidence="8" type="primary">radC</name>
    <name evidence="8" type="ORF">PQO03_10880</name>
</gene>
<keyword evidence="3" id="KW-0378">Hydrolase</keyword>
<dbReference type="InterPro" id="IPR010994">
    <property type="entry name" value="RuvA_2-like"/>
</dbReference>
<dbReference type="RefSeq" id="WP_274150288.1">
    <property type="nucleotide sequence ID" value="NZ_CP117811.1"/>
</dbReference>
<dbReference type="InterPro" id="IPR020891">
    <property type="entry name" value="UPF0758_CS"/>
</dbReference>
<name>A0ABY7VQD7_9BACT</name>
<evidence type="ECO:0000259" key="7">
    <source>
        <dbReference type="PROSITE" id="PS50249"/>
    </source>
</evidence>
<accession>A0ABY7VQD7</accession>
<dbReference type="Gene3D" id="1.10.150.20">
    <property type="entry name" value="5' to 3' exonuclease, C-terminal subdomain"/>
    <property type="match status" value="1"/>
</dbReference>
<comment type="similarity">
    <text evidence="6">Belongs to the UPF0758 family.</text>
</comment>
<evidence type="ECO:0000256" key="3">
    <source>
        <dbReference type="ARBA" id="ARBA00022801"/>
    </source>
</evidence>
<dbReference type="PROSITE" id="PS50249">
    <property type="entry name" value="MPN"/>
    <property type="match status" value="1"/>
</dbReference>